<proteinExistence type="predicted"/>
<dbReference type="EMBL" id="HACG01009219">
    <property type="protein sequence ID" value="CEK56084.1"/>
    <property type="molecule type" value="Transcribed_RNA"/>
</dbReference>
<sequence length="113" mass="12981">MMNYLCQHLLIYSWRKIGFNVARNNIAAFRTITWILSLSRSHNMDTICLVLQITTKITDHRAYSPAVSQLLSLNNPVRYPLTVDQTEELTMSCHNQGTLSFISQCSNNQSIFL</sequence>
<reference evidence="1" key="1">
    <citation type="submission" date="2014-12" db="EMBL/GenBank/DDBJ databases">
        <title>Insight into the proteome of Arion vulgaris.</title>
        <authorList>
            <person name="Aradska J."/>
            <person name="Bulat T."/>
            <person name="Smidak R."/>
            <person name="Sarate P."/>
            <person name="Gangsoo J."/>
            <person name="Sialana F."/>
            <person name="Bilban M."/>
            <person name="Lubec G."/>
        </authorList>
    </citation>
    <scope>NUCLEOTIDE SEQUENCE</scope>
    <source>
        <tissue evidence="1">Skin</tissue>
    </source>
</reference>
<accession>A0A0B6YIV5</accession>
<evidence type="ECO:0000313" key="1">
    <source>
        <dbReference type="EMBL" id="CEK56084.1"/>
    </source>
</evidence>
<organism evidence="1">
    <name type="scientific">Arion vulgaris</name>
    <dbReference type="NCBI Taxonomy" id="1028688"/>
    <lineage>
        <taxon>Eukaryota</taxon>
        <taxon>Metazoa</taxon>
        <taxon>Spiralia</taxon>
        <taxon>Lophotrochozoa</taxon>
        <taxon>Mollusca</taxon>
        <taxon>Gastropoda</taxon>
        <taxon>Heterobranchia</taxon>
        <taxon>Euthyneura</taxon>
        <taxon>Panpulmonata</taxon>
        <taxon>Eupulmonata</taxon>
        <taxon>Stylommatophora</taxon>
        <taxon>Helicina</taxon>
        <taxon>Arionoidea</taxon>
        <taxon>Arionidae</taxon>
        <taxon>Arion</taxon>
    </lineage>
</organism>
<gene>
    <name evidence="1" type="primary">ORF26758</name>
</gene>
<protein>
    <submittedName>
        <fullName evidence="1">Uncharacterized protein</fullName>
    </submittedName>
</protein>
<dbReference type="AlphaFoldDB" id="A0A0B6YIV5"/>
<name>A0A0B6YIV5_9EUPU</name>